<name>A0A2I0JYA2_PUNGR</name>
<protein>
    <submittedName>
        <fullName evidence="2">Uncharacterized protein</fullName>
    </submittedName>
</protein>
<keyword evidence="3" id="KW-1185">Reference proteome</keyword>
<feature type="compositionally biased region" description="Basic and acidic residues" evidence="1">
    <location>
        <begin position="480"/>
        <end position="491"/>
    </location>
</feature>
<sequence length="542" mass="61601">MHLPITLTLPAHSSRANTLHFRRIHPDFTCFSAGSTLTLHFCQIYVNSTLPFYRIDPDSTFSLDLPRLRFAFLSDQPQPCIFVRSTPIPLYLYVGSTPTLHFRRIYTNFALLLCRIDPNSALPSDRPGLCTPFGSTPTLLYFSVGSAPTPKYPFRRIEPDFAFPSNLPRLSFTFCRIDPFLHCRRIYPDFALLFYWMDLDSALPSDPPQLRFAFLWDRPRLCTPVRSTLTSLCFSMGSTSTMHSRWIYSDFALLFYRIDPDSTLPLDAPRLRFAFLSDRPRLYYPVTDHTPILLSHLTLPIRFTTFGSRHPFTPFGFRHLFTAFWFRYPFTAFGLKCTFTAFRASAPHSPLLSLCISTTFSHTSKLREQAATREVPRLSPGPSGVLLMVFGCILYPSTQPKRSKLSAPNFGPLAPTEGSNGHLNYNPTSATEQGTEEPRLPFTNGPAQANTQSWDRDYRKEATAARGLRQATRRSRASSKPRDNRSQHDITFHRRIAGVSESIQYGTLKIPLGAKITHVISERISEIICLSRGTPERSQAPF</sequence>
<dbReference type="AlphaFoldDB" id="A0A2I0JYA2"/>
<feature type="region of interest" description="Disordered" evidence="1">
    <location>
        <begin position="404"/>
        <end position="491"/>
    </location>
</feature>
<evidence type="ECO:0000313" key="2">
    <source>
        <dbReference type="EMBL" id="PKI61309.1"/>
    </source>
</evidence>
<reference evidence="2 3" key="1">
    <citation type="submission" date="2017-11" db="EMBL/GenBank/DDBJ databases">
        <title>De-novo sequencing of pomegranate (Punica granatum L.) genome.</title>
        <authorList>
            <person name="Akparov Z."/>
            <person name="Amiraslanov A."/>
            <person name="Hajiyeva S."/>
            <person name="Abbasov M."/>
            <person name="Kaur K."/>
            <person name="Hamwieh A."/>
            <person name="Solovyev V."/>
            <person name="Salamov A."/>
            <person name="Braich B."/>
            <person name="Kosarev P."/>
            <person name="Mahmoud A."/>
            <person name="Hajiyev E."/>
            <person name="Babayeva S."/>
            <person name="Izzatullayeva V."/>
            <person name="Mammadov A."/>
            <person name="Mammadov A."/>
            <person name="Sharifova S."/>
            <person name="Ojaghi J."/>
            <person name="Eynullazada K."/>
            <person name="Bayramov B."/>
            <person name="Abdulazimova A."/>
            <person name="Shahmuradov I."/>
        </authorList>
    </citation>
    <scope>NUCLEOTIDE SEQUENCE [LARGE SCALE GENOMIC DNA]</scope>
    <source>
        <strain evidence="3">cv. AG2017</strain>
        <tissue evidence="2">Leaf</tissue>
    </source>
</reference>
<comment type="caution">
    <text evidence="2">The sequence shown here is derived from an EMBL/GenBank/DDBJ whole genome shotgun (WGS) entry which is preliminary data.</text>
</comment>
<gene>
    <name evidence="2" type="ORF">CRG98_018300</name>
</gene>
<evidence type="ECO:0000313" key="3">
    <source>
        <dbReference type="Proteomes" id="UP000233551"/>
    </source>
</evidence>
<evidence type="ECO:0000256" key="1">
    <source>
        <dbReference type="SAM" id="MobiDB-lite"/>
    </source>
</evidence>
<accession>A0A2I0JYA2</accession>
<organism evidence="2 3">
    <name type="scientific">Punica granatum</name>
    <name type="common">Pomegranate</name>
    <dbReference type="NCBI Taxonomy" id="22663"/>
    <lineage>
        <taxon>Eukaryota</taxon>
        <taxon>Viridiplantae</taxon>
        <taxon>Streptophyta</taxon>
        <taxon>Embryophyta</taxon>
        <taxon>Tracheophyta</taxon>
        <taxon>Spermatophyta</taxon>
        <taxon>Magnoliopsida</taxon>
        <taxon>eudicotyledons</taxon>
        <taxon>Gunneridae</taxon>
        <taxon>Pentapetalae</taxon>
        <taxon>rosids</taxon>
        <taxon>malvids</taxon>
        <taxon>Myrtales</taxon>
        <taxon>Lythraceae</taxon>
        <taxon>Punica</taxon>
    </lineage>
</organism>
<feature type="compositionally biased region" description="Basic and acidic residues" evidence="1">
    <location>
        <begin position="454"/>
        <end position="463"/>
    </location>
</feature>
<dbReference type="Proteomes" id="UP000233551">
    <property type="component" value="Unassembled WGS sequence"/>
</dbReference>
<proteinExistence type="predicted"/>
<dbReference type="EMBL" id="PGOL01001054">
    <property type="protein sequence ID" value="PKI61309.1"/>
    <property type="molecule type" value="Genomic_DNA"/>
</dbReference>
<feature type="compositionally biased region" description="Polar residues" evidence="1">
    <location>
        <begin position="417"/>
        <end position="433"/>
    </location>
</feature>